<dbReference type="Gene3D" id="3.90.550.10">
    <property type="entry name" value="Spore Coat Polysaccharide Biosynthesis Protein SpsA, Chain A"/>
    <property type="match status" value="1"/>
</dbReference>
<accession>A0A238YY98</accession>
<dbReference type="InterPro" id="IPR001173">
    <property type="entry name" value="Glyco_trans_2-like"/>
</dbReference>
<protein>
    <submittedName>
        <fullName evidence="2">Glycosyltransferase involved in cell wall bisynthesis</fullName>
    </submittedName>
</protein>
<sequence length="250" mass="29376">MKQPLVSIVTPNYNCEKYISETIESVLNQTYVHWELLIVDDCSKDRSIQIIEKYCKSDVRINLIKANINQGPAKCRNLGIHKAKGAFLTFIDSDDLWLPEFLEISLNFVKKSEGFVFASYHRYDESLKPKFKDFIVPTRVTYSDILKTNSISCLTAFINIEKLGKLYMPNVLYRQDMGLWLNYLKNIDYAIGYPKPLAIYRIRENSHSRNKMNLLKHQWAFYRNVEHLSVVKSAYYFILWMKNGLLKYAN</sequence>
<evidence type="ECO:0000259" key="1">
    <source>
        <dbReference type="Pfam" id="PF00535"/>
    </source>
</evidence>
<dbReference type="Proteomes" id="UP000198384">
    <property type="component" value="Unassembled WGS sequence"/>
</dbReference>
<dbReference type="InterPro" id="IPR050834">
    <property type="entry name" value="Glycosyltransf_2"/>
</dbReference>
<dbReference type="PANTHER" id="PTHR43685">
    <property type="entry name" value="GLYCOSYLTRANSFERASE"/>
    <property type="match status" value="1"/>
</dbReference>
<name>A0A238YY98_9FLAO</name>
<dbReference type="EMBL" id="FZNT01000011">
    <property type="protein sequence ID" value="SNR75688.1"/>
    <property type="molecule type" value="Genomic_DNA"/>
</dbReference>
<dbReference type="AlphaFoldDB" id="A0A238YY98"/>
<gene>
    <name evidence="2" type="ORF">SAMN06265371_11176</name>
</gene>
<keyword evidence="3" id="KW-1185">Reference proteome</keyword>
<reference evidence="2 3" key="1">
    <citation type="submission" date="2017-06" db="EMBL/GenBank/DDBJ databases">
        <authorList>
            <person name="Kim H.J."/>
            <person name="Triplett B.A."/>
        </authorList>
    </citation>
    <scope>NUCLEOTIDE SEQUENCE [LARGE SCALE GENOMIC DNA]</scope>
    <source>
        <strain evidence="2 3">DSM 29150</strain>
    </source>
</reference>
<evidence type="ECO:0000313" key="2">
    <source>
        <dbReference type="EMBL" id="SNR75688.1"/>
    </source>
</evidence>
<organism evidence="2 3">
    <name type="scientific">Lutibacter agarilyticus</name>
    <dbReference type="NCBI Taxonomy" id="1109740"/>
    <lineage>
        <taxon>Bacteria</taxon>
        <taxon>Pseudomonadati</taxon>
        <taxon>Bacteroidota</taxon>
        <taxon>Flavobacteriia</taxon>
        <taxon>Flavobacteriales</taxon>
        <taxon>Flavobacteriaceae</taxon>
        <taxon>Lutibacter</taxon>
    </lineage>
</organism>
<proteinExistence type="predicted"/>
<evidence type="ECO:0000313" key="3">
    <source>
        <dbReference type="Proteomes" id="UP000198384"/>
    </source>
</evidence>
<dbReference type="OrthoDB" id="9815829at2"/>
<dbReference type="PANTHER" id="PTHR43685:SF2">
    <property type="entry name" value="GLYCOSYLTRANSFERASE 2-LIKE DOMAIN-CONTAINING PROTEIN"/>
    <property type="match status" value="1"/>
</dbReference>
<dbReference type="GO" id="GO:0016740">
    <property type="term" value="F:transferase activity"/>
    <property type="evidence" value="ECO:0007669"/>
    <property type="project" value="UniProtKB-KW"/>
</dbReference>
<dbReference type="Pfam" id="PF00535">
    <property type="entry name" value="Glycos_transf_2"/>
    <property type="match status" value="1"/>
</dbReference>
<keyword evidence="2" id="KW-0808">Transferase</keyword>
<dbReference type="SUPFAM" id="SSF53448">
    <property type="entry name" value="Nucleotide-diphospho-sugar transferases"/>
    <property type="match status" value="1"/>
</dbReference>
<feature type="domain" description="Glycosyltransferase 2-like" evidence="1">
    <location>
        <begin position="7"/>
        <end position="132"/>
    </location>
</feature>
<dbReference type="RefSeq" id="WP_089382785.1">
    <property type="nucleotide sequence ID" value="NZ_FZNT01000011.1"/>
</dbReference>
<dbReference type="CDD" id="cd00761">
    <property type="entry name" value="Glyco_tranf_GTA_type"/>
    <property type="match status" value="1"/>
</dbReference>
<dbReference type="InterPro" id="IPR029044">
    <property type="entry name" value="Nucleotide-diphossugar_trans"/>
</dbReference>